<evidence type="ECO:0000259" key="6">
    <source>
        <dbReference type="PROSITE" id="PS50982"/>
    </source>
</evidence>
<feature type="domain" description="MBD" evidence="6">
    <location>
        <begin position="210"/>
        <end position="291"/>
    </location>
</feature>
<dbReference type="Gene3D" id="3.30.890.10">
    <property type="entry name" value="Methyl-cpg-binding Protein 2, Chain A"/>
    <property type="match status" value="1"/>
</dbReference>
<dbReference type="Proteomes" id="UP000324897">
    <property type="component" value="Unassembled WGS sequence"/>
</dbReference>
<dbReference type="InterPro" id="IPR038945">
    <property type="entry name" value="MBD13-like"/>
</dbReference>
<comment type="subcellular location">
    <subcellularLocation>
        <location evidence="1">Nucleus</location>
    </subcellularLocation>
</comment>
<dbReference type="PANTHER" id="PTHR34067">
    <property type="entry name" value="OS04G0193200 PROTEIN"/>
    <property type="match status" value="1"/>
</dbReference>
<gene>
    <name evidence="7" type="ORF">EJB05_40777</name>
</gene>
<evidence type="ECO:0000256" key="1">
    <source>
        <dbReference type="ARBA" id="ARBA00004123"/>
    </source>
</evidence>
<feature type="non-terminal residue" evidence="7">
    <location>
        <position position="1"/>
    </location>
</feature>
<keyword evidence="3" id="KW-0238">DNA-binding</keyword>
<organism evidence="7 8">
    <name type="scientific">Eragrostis curvula</name>
    <name type="common">weeping love grass</name>
    <dbReference type="NCBI Taxonomy" id="38414"/>
    <lineage>
        <taxon>Eukaryota</taxon>
        <taxon>Viridiplantae</taxon>
        <taxon>Streptophyta</taxon>
        <taxon>Embryophyta</taxon>
        <taxon>Tracheophyta</taxon>
        <taxon>Spermatophyta</taxon>
        <taxon>Magnoliopsida</taxon>
        <taxon>Liliopsida</taxon>
        <taxon>Poales</taxon>
        <taxon>Poaceae</taxon>
        <taxon>PACMAD clade</taxon>
        <taxon>Chloridoideae</taxon>
        <taxon>Eragrostideae</taxon>
        <taxon>Eragrostidinae</taxon>
        <taxon>Eragrostis</taxon>
    </lineage>
</organism>
<keyword evidence="5" id="KW-0539">Nucleus</keyword>
<dbReference type="Gramene" id="TVU13242">
    <property type="protein sequence ID" value="TVU13242"/>
    <property type="gene ID" value="EJB05_40777"/>
</dbReference>
<dbReference type="SUPFAM" id="SSF54171">
    <property type="entry name" value="DNA-binding domain"/>
    <property type="match status" value="2"/>
</dbReference>
<dbReference type="OrthoDB" id="694690at2759"/>
<dbReference type="AlphaFoldDB" id="A0A5J9TPE5"/>
<evidence type="ECO:0000256" key="4">
    <source>
        <dbReference type="ARBA" id="ARBA00023163"/>
    </source>
</evidence>
<dbReference type="InterPro" id="IPR016177">
    <property type="entry name" value="DNA-bd_dom_sf"/>
</dbReference>
<protein>
    <recommendedName>
        <fullName evidence="6">MBD domain-containing protein</fullName>
    </recommendedName>
</protein>
<sequence>MILVHCVHKSRRHDHPCRHCVHNRETWHRVLHRLGIPHICPSVDELIFVDWWLRSHNRVSKLLRLGLWKDQNNRVFEFHAPQPVALSQEILDEANLWTANYTCPVGFMFKEKHDVLDYCSSGALQRAIDANATLDDKTTLQGKYDWLMGRGWVLEIRAGGENFNKMFKFYAHLRTGVRAASKQDFLSYINDAKIPGCTSEDCDTSEDNIIAQLQFRIDGLPPGWVKETAFRKCSDGRIRRDSSYTDPLTKKVHRSLKSAKRYFTSEIDEDSHNPKQSVTDMYFFDSCAEMIPCSANRLKMKGMGDQKCDGTCDKSGDASLCRAAEDSGTSWHNGGCGCSHAQAALPSKHRCLMRAPSPNPH</sequence>
<evidence type="ECO:0000313" key="8">
    <source>
        <dbReference type="Proteomes" id="UP000324897"/>
    </source>
</evidence>
<dbReference type="PROSITE" id="PS50982">
    <property type="entry name" value="MBD"/>
    <property type="match status" value="1"/>
</dbReference>
<evidence type="ECO:0000313" key="7">
    <source>
        <dbReference type="EMBL" id="TVU13242.1"/>
    </source>
</evidence>
<keyword evidence="8" id="KW-1185">Reference proteome</keyword>
<keyword evidence="2" id="KW-0805">Transcription regulation</keyword>
<proteinExistence type="predicted"/>
<evidence type="ECO:0000256" key="3">
    <source>
        <dbReference type="ARBA" id="ARBA00023125"/>
    </source>
</evidence>
<dbReference type="EMBL" id="RWGY01000035">
    <property type="protein sequence ID" value="TVU13242.1"/>
    <property type="molecule type" value="Genomic_DNA"/>
</dbReference>
<accession>A0A5J9TPE5</accession>
<dbReference type="GO" id="GO:0005634">
    <property type="term" value="C:nucleus"/>
    <property type="evidence" value="ECO:0007669"/>
    <property type="project" value="UniProtKB-SubCell"/>
</dbReference>
<comment type="caution">
    <text evidence="7">The sequence shown here is derived from an EMBL/GenBank/DDBJ whole genome shotgun (WGS) entry which is preliminary data.</text>
</comment>
<keyword evidence="4" id="KW-0804">Transcription</keyword>
<reference evidence="7 8" key="1">
    <citation type="journal article" date="2019" name="Sci. Rep.">
        <title>A high-quality genome of Eragrostis curvula grass provides insights into Poaceae evolution and supports new strategies to enhance forage quality.</title>
        <authorList>
            <person name="Carballo J."/>
            <person name="Santos B.A.C.M."/>
            <person name="Zappacosta D."/>
            <person name="Garbus I."/>
            <person name="Selva J.P."/>
            <person name="Gallo C.A."/>
            <person name="Diaz A."/>
            <person name="Albertini E."/>
            <person name="Caccamo M."/>
            <person name="Echenique V."/>
        </authorList>
    </citation>
    <scope>NUCLEOTIDE SEQUENCE [LARGE SCALE GENOMIC DNA]</scope>
    <source>
        <strain evidence="8">cv. Victoria</strain>
        <tissue evidence="7">Leaf</tissue>
    </source>
</reference>
<evidence type="ECO:0000256" key="5">
    <source>
        <dbReference type="ARBA" id="ARBA00023242"/>
    </source>
</evidence>
<dbReference type="InterPro" id="IPR001739">
    <property type="entry name" value="Methyl_CpG_DNA-bd"/>
</dbReference>
<dbReference type="PANTHER" id="PTHR34067:SF25">
    <property type="entry name" value="OS04G0193200 PROTEIN"/>
    <property type="match status" value="1"/>
</dbReference>
<dbReference type="GO" id="GO:0003677">
    <property type="term" value="F:DNA binding"/>
    <property type="evidence" value="ECO:0007669"/>
    <property type="project" value="UniProtKB-KW"/>
</dbReference>
<evidence type="ECO:0000256" key="2">
    <source>
        <dbReference type="ARBA" id="ARBA00023015"/>
    </source>
</evidence>
<name>A0A5J9TPE5_9POAL</name>